<evidence type="ECO:0000256" key="9">
    <source>
        <dbReference type="PROSITE-ProRule" id="PRU10086"/>
    </source>
</evidence>
<keyword evidence="5 8" id="KW-0720">Serine protease</keyword>
<feature type="active site" evidence="8 9">
    <location>
        <position position="126"/>
    </location>
</feature>
<name>A0A6M8YYM8_9BRAS</name>
<reference evidence="11" key="1">
    <citation type="submission" date="2019-03" db="EMBL/GenBank/DDBJ databases">
        <authorList>
            <person name="Rigault P."/>
            <person name="Hohmann N."/>
            <person name="Wolf E."/>
            <person name="Koch M."/>
        </authorList>
    </citation>
    <scope>NUCLEOTIDE SEQUENCE</scope>
</reference>
<comment type="function">
    <text evidence="7 8">Cleaves peptides in various proteins in a process that requires ATP hydrolysis. Has a chymotrypsin-like activity. Plays a major role in the degradation of misfolded proteins.</text>
</comment>
<dbReference type="GO" id="GO:0009570">
    <property type="term" value="C:chloroplast stroma"/>
    <property type="evidence" value="ECO:0007669"/>
    <property type="project" value="UniProtKB-SubCell"/>
</dbReference>
<geneLocation type="chloroplast" evidence="11"/>
<evidence type="ECO:0000256" key="1">
    <source>
        <dbReference type="ARBA" id="ARBA00007039"/>
    </source>
</evidence>
<dbReference type="RefSeq" id="YP_009897408.1">
    <property type="nucleotide sequence ID" value="NC_049654.1"/>
</dbReference>
<evidence type="ECO:0000256" key="5">
    <source>
        <dbReference type="ARBA" id="ARBA00022825"/>
    </source>
</evidence>
<dbReference type="InterPro" id="IPR023562">
    <property type="entry name" value="ClpP/TepA"/>
</dbReference>
<dbReference type="FunFam" id="3.90.226.10:FF:000006">
    <property type="entry name" value="ATP-dependent Clp protease proteolytic subunit"/>
    <property type="match status" value="1"/>
</dbReference>
<keyword evidence="4 8" id="KW-0378">Hydrolase</keyword>
<dbReference type="HAMAP" id="MF_00444">
    <property type="entry name" value="ClpP"/>
    <property type="match status" value="1"/>
</dbReference>
<evidence type="ECO:0000256" key="4">
    <source>
        <dbReference type="ARBA" id="ARBA00022801"/>
    </source>
</evidence>
<dbReference type="InterPro" id="IPR001907">
    <property type="entry name" value="ClpP"/>
</dbReference>
<evidence type="ECO:0000256" key="8">
    <source>
        <dbReference type="HAMAP-Rule" id="MF_00444"/>
    </source>
</evidence>
<dbReference type="GO" id="GO:0009368">
    <property type="term" value="C:endopeptidase Clp complex"/>
    <property type="evidence" value="ECO:0007669"/>
    <property type="project" value="TreeGrafter"/>
</dbReference>
<dbReference type="GO" id="GO:0051117">
    <property type="term" value="F:ATPase binding"/>
    <property type="evidence" value="ECO:0007669"/>
    <property type="project" value="TreeGrafter"/>
</dbReference>
<keyword evidence="11" id="KW-0150">Chloroplast</keyword>
<dbReference type="GO" id="GO:0006515">
    <property type="term" value="P:protein quality control for misfolded or incompletely synthesized proteins"/>
    <property type="evidence" value="ECO:0007669"/>
    <property type="project" value="TreeGrafter"/>
</dbReference>
<dbReference type="CDD" id="cd07017">
    <property type="entry name" value="S14_ClpP_2"/>
    <property type="match status" value="1"/>
</dbReference>
<keyword evidence="3 8" id="KW-0645">Protease</keyword>
<dbReference type="GO" id="GO:0004176">
    <property type="term" value="F:ATP-dependent peptidase activity"/>
    <property type="evidence" value="ECO:0007669"/>
    <property type="project" value="InterPro"/>
</dbReference>
<dbReference type="PRINTS" id="PR00127">
    <property type="entry name" value="CLPPROTEASEP"/>
</dbReference>
<comment type="similarity">
    <text evidence="1 8 10">Belongs to the peptidase S14 family.</text>
</comment>
<dbReference type="Gene3D" id="3.90.226.10">
    <property type="entry name" value="2-enoyl-CoA Hydratase, Chain A, domain 1"/>
    <property type="match status" value="1"/>
</dbReference>
<dbReference type="PANTHER" id="PTHR10381">
    <property type="entry name" value="ATP-DEPENDENT CLP PROTEASE PROTEOLYTIC SUBUNIT"/>
    <property type="match status" value="1"/>
</dbReference>
<evidence type="ECO:0000313" key="11">
    <source>
        <dbReference type="EMBL" id="QKK44042.1"/>
    </source>
</evidence>
<protein>
    <recommendedName>
        <fullName evidence="8 10">ATP-dependent Clp protease proteolytic subunit</fullName>
        <ecNumber evidence="8">3.4.21.92</ecNumber>
    </recommendedName>
    <alternativeName>
        <fullName evidence="8">Endopeptidase Clp</fullName>
    </alternativeName>
</protein>
<accession>A0A6M8YYM8</accession>
<evidence type="ECO:0000256" key="7">
    <source>
        <dbReference type="ARBA" id="ARBA00055217"/>
    </source>
</evidence>
<evidence type="ECO:0000256" key="6">
    <source>
        <dbReference type="ARBA" id="ARBA00034021"/>
    </source>
</evidence>
<dbReference type="SUPFAM" id="SSF52096">
    <property type="entry name" value="ClpP/crotonase"/>
    <property type="match status" value="1"/>
</dbReference>
<comment type="subunit">
    <text evidence="8">Component of the chloroplastic Clp protease core complex.</text>
</comment>
<dbReference type="Pfam" id="PF00574">
    <property type="entry name" value="CLP_protease"/>
    <property type="match status" value="1"/>
</dbReference>
<evidence type="ECO:0000256" key="3">
    <source>
        <dbReference type="ARBA" id="ARBA00022670"/>
    </source>
</evidence>
<dbReference type="AlphaFoldDB" id="A0A6M8YYM8"/>
<dbReference type="EMBL" id="MK637732">
    <property type="protein sequence ID" value="QKK44042.1"/>
    <property type="molecule type" value="Genomic_DNA"/>
</dbReference>
<gene>
    <name evidence="8 11" type="primary">clpP</name>
</gene>
<dbReference type="InterPro" id="IPR033135">
    <property type="entry name" value="ClpP_His_AS"/>
</dbReference>
<keyword evidence="2 11" id="KW-0934">Plastid</keyword>
<dbReference type="PROSITE" id="PS00382">
    <property type="entry name" value="CLP_PROTEASE_HIS"/>
    <property type="match status" value="1"/>
</dbReference>
<evidence type="ECO:0000256" key="2">
    <source>
        <dbReference type="ARBA" id="ARBA00022640"/>
    </source>
</evidence>
<comment type="subcellular location">
    <subcellularLocation>
        <location evidence="8">Plastid</location>
        <location evidence="8">Chloroplast stroma</location>
    </subcellularLocation>
</comment>
<feature type="active site" description="Nucleophile" evidence="8">
    <location>
        <position position="101"/>
    </location>
</feature>
<dbReference type="EC" id="3.4.21.92" evidence="8"/>
<dbReference type="GO" id="GO:0004252">
    <property type="term" value="F:serine-type endopeptidase activity"/>
    <property type="evidence" value="ECO:0007669"/>
    <property type="project" value="UniProtKB-UniRule"/>
</dbReference>
<dbReference type="GeneID" id="56051384"/>
<comment type="catalytic activity">
    <reaction evidence="6 8 9">
        <text>Hydrolysis of proteins to small peptides in the presence of ATP and magnesium. alpha-casein is the usual test substrate. In the absence of ATP, only oligopeptides shorter than five residues are hydrolyzed (such as succinyl-Leu-Tyr-|-NHMec, and Leu-Tyr-Leu-|-Tyr-Trp, in which cleavage of the -Tyr-|-Leu- and -Tyr-|-Trp bonds also occurs).</text>
        <dbReference type="EC" id="3.4.21.92"/>
    </reaction>
</comment>
<organism evidence="11">
    <name type="scientific">Dvorakia alaica</name>
    <dbReference type="NCBI Taxonomy" id="2982282"/>
    <lineage>
        <taxon>Eukaryota</taxon>
        <taxon>Viridiplantae</taxon>
        <taxon>Streptophyta</taxon>
        <taxon>Embryophyta</taxon>
        <taxon>Tracheophyta</taxon>
        <taxon>Spermatophyta</taxon>
        <taxon>Magnoliopsida</taxon>
        <taxon>eudicotyledons</taxon>
        <taxon>Gunneridae</taxon>
        <taxon>Pentapetalae</taxon>
        <taxon>rosids</taxon>
        <taxon>malvids</taxon>
        <taxon>Brassicales</taxon>
        <taxon>Brassicaceae</taxon>
        <taxon>Anchonieae</taxon>
        <taxon>Dvorakia</taxon>
    </lineage>
</organism>
<proteinExistence type="inferred from homology"/>
<dbReference type="InterPro" id="IPR029045">
    <property type="entry name" value="ClpP/crotonase-like_dom_sf"/>
</dbReference>
<evidence type="ECO:0000256" key="10">
    <source>
        <dbReference type="RuleBase" id="RU003567"/>
    </source>
</evidence>
<sequence length="198" mass="22249">MPIGVPKVPFRSPEEEEAAWVDLYNRLYRERIFFIGQEVTSEIANQIMGLMIYFSLEDYTKDLFVFINSPGGGIIPGMGISDTIQTVRADVHTVCVGLAASIASYILVGGTITKRTAFPHARVMMHQPISSFLDIQAGQFILEGKELLKLREKITRCYVQRTGKPEWLISRDLERDAFLSAEDAQAHGIIDLIVDEKL</sequence>
<dbReference type="PANTHER" id="PTHR10381:SF15">
    <property type="entry name" value="CHLOROPLASTIC ATP-DEPENDENT CLP PROTEASE PROTEOLYTIC SUBUNIT 1"/>
    <property type="match status" value="1"/>
</dbReference>